<proteinExistence type="predicted"/>
<evidence type="ECO:0000313" key="2">
    <source>
        <dbReference type="Proteomes" id="UP000475545"/>
    </source>
</evidence>
<reference evidence="1 2" key="1">
    <citation type="submission" date="2019-11" db="EMBL/GenBank/DDBJ databases">
        <title>Gordonia sp. nov., a novel actinobacterium isolated from mangrove soil in Hainan.</title>
        <authorList>
            <person name="Huang X."/>
            <person name="Xie Y."/>
            <person name="Chu X."/>
            <person name="Xiao K."/>
        </authorList>
    </citation>
    <scope>NUCLEOTIDE SEQUENCE [LARGE SCALE GENOMIC DNA]</scope>
    <source>
        <strain evidence="1 2">HNM0687</strain>
    </source>
</reference>
<gene>
    <name evidence="1" type="ORF">GIY30_15735</name>
</gene>
<comment type="caution">
    <text evidence="1">The sequence shown here is derived from an EMBL/GenBank/DDBJ whole genome shotgun (WGS) entry which is preliminary data.</text>
</comment>
<keyword evidence="2" id="KW-1185">Reference proteome</keyword>
<dbReference type="AlphaFoldDB" id="A0A6L7GTJ7"/>
<protein>
    <submittedName>
        <fullName evidence="1">Uncharacterized protein</fullName>
    </submittedName>
</protein>
<name>A0A6L7GTJ7_9ACTN</name>
<dbReference type="EMBL" id="WMBR01000004">
    <property type="protein sequence ID" value="MXP22792.1"/>
    <property type="molecule type" value="Genomic_DNA"/>
</dbReference>
<evidence type="ECO:0000313" key="1">
    <source>
        <dbReference type="EMBL" id="MXP22792.1"/>
    </source>
</evidence>
<sequence>MADIWQQIPKISEYGTWMDPKTYLRNLGDPVTAVAIALLQKPRFEEVEGCVILAGSDHDNVRDWLRQLPDRQSVEEVVNHVHLWDILPGLDSMPTVVALTLGEWLAWGWERAASEQYPDREFRAEAREGDYGVEVTVSQAHAGGSV</sequence>
<accession>A0A6L7GTJ7</accession>
<dbReference type="RefSeq" id="WP_160902982.1">
    <property type="nucleotide sequence ID" value="NZ_CP102850.1"/>
</dbReference>
<dbReference type="Proteomes" id="UP000475545">
    <property type="component" value="Unassembled WGS sequence"/>
</dbReference>
<organism evidence="1 2">
    <name type="scientific">Gordonia mangrovi</name>
    <dbReference type="NCBI Taxonomy" id="2665643"/>
    <lineage>
        <taxon>Bacteria</taxon>
        <taxon>Bacillati</taxon>
        <taxon>Actinomycetota</taxon>
        <taxon>Actinomycetes</taxon>
        <taxon>Mycobacteriales</taxon>
        <taxon>Gordoniaceae</taxon>
        <taxon>Gordonia</taxon>
    </lineage>
</organism>